<sequence>MEEIGAGAFSKSAPWSVDLSEAVNLKTIAPDAFPFASPWGDDQCYIFVANEAVLAKMPTTFPARIFTRVVQIDRSTPIASVQIRAAQGKDIERILPGIGSYAEGRVVGMDVGDGKIRLLALSSLRYSSNEPSYYGARSMQWLRSAVADPEIKIYGTDFDCFRSPWAVVTQLDLLRATQLKKIDLLYIPQSLLPDLASYPNLERLSLSKISGLERLDLSHTPLKGLEISSCDTLQAVILPPSGLERLSITRCKKLTQIDEAPLASVKELNLSYNALGGTLNLSGAKHLKEVDLSSNQLTELTIDNPLLTDLKCSRNQLKAIHTPTTREAFQGVRSVAIASNRIQESELNRLYTALPDLKEETTAGKLTLLSKIATTEQDNNAYASDLSIAREKNWKFYDLNGQEMTSMIVKADTLVSWNNATGDVELPASIRVISKEAFVNNPTITSIKGENVEECYGITQCDKLTKVDFPKLRHTWLSARHLDTHPGYTSSDEEMILKGGAYFSTEVAGNPNGSLPTIAFTSCPLLETVVGADGILFYYSKSKAVGKVTLDPSIKTISYGAFDGCKQMTELEAMGVTAIYARAFLDCSELAKVTLPALQHTQGNPFWQDCPSSKR</sequence>
<name>A0A1T4M779_9PORP</name>
<dbReference type="EMBL" id="FUXE01000005">
    <property type="protein sequence ID" value="SJZ62843.1"/>
    <property type="molecule type" value="Genomic_DNA"/>
</dbReference>
<dbReference type="STRING" id="29524.SAMN02745171_00678"/>
<reference evidence="4" key="1">
    <citation type="submission" date="2017-02" db="EMBL/GenBank/DDBJ databases">
        <authorList>
            <person name="Varghese N."/>
            <person name="Submissions S."/>
        </authorList>
    </citation>
    <scope>NUCLEOTIDE SEQUENCE [LARGE SCALE GENOMIC DNA]</scope>
    <source>
        <strain evidence="4">ATCC 51356</strain>
    </source>
</reference>
<proteinExistence type="predicted"/>
<keyword evidence="1" id="KW-0433">Leucine-rich repeat</keyword>
<organism evidence="3 4">
    <name type="scientific">Porphyromonas circumdentaria</name>
    <dbReference type="NCBI Taxonomy" id="29524"/>
    <lineage>
        <taxon>Bacteria</taxon>
        <taxon>Pseudomonadati</taxon>
        <taxon>Bacteroidota</taxon>
        <taxon>Bacteroidia</taxon>
        <taxon>Bacteroidales</taxon>
        <taxon>Porphyromonadaceae</taxon>
        <taxon>Porphyromonas</taxon>
    </lineage>
</organism>
<keyword evidence="4" id="KW-1185">Reference proteome</keyword>
<dbReference type="InterPro" id="IPR032675">
    <property type="entry name" value="LRR_dom_sf"/>
</dbReference>
<protein>
    <submittedName>
        <fullName evidence="3">Leucine rich repeat-containing protein</fullName>
    </submittedName>
</protein>
<dbReference type="OrthoDB" id="1014871at2"/>
<dbReference type="Pfam" id="PF13306">
    <property type="entry name" value="LRR_5"/>
    <property type="match status" value="1"/>
</dbReference>
<evidence type="ECO:0000313" key="4">
    <source>
        <dbReference type="Proteomes" id="UP000190121"/>
    </source>
</evidence>
<keyword evidence="2" id="KW-0677">Repeat</keyword>
<dbReference type="RefSeq" id="WP_078736628.1">
    <property type="nucleotide sequence ID" value="NZ_FUXE01000005.1"/>
</dbReference>
<dbReference type="SUPFAM" id="SSF52058">
    <property type="entry name" value="L domain-like"/>
    <property type="match status" value="1"/>
</dbReference>
<dbReference type="Pfam" id="PF13516">
    <property type="entry name" value="LRR_6"/>
    <property type="match status" value="1"/>
</dbReference>
<dbReference type="PANTHER" id="PTHR45617:SF169">
    <property type="entry name" value="LRRCT DOMAIN-CONTAINING PROTEIN"/>
    <property type="match status" value="1"/>
</dbReference>
<dbReference type="InterPro" id="IPR026906">
    <property type="entry name" value="LRR_5"/>
</dbReference>
<dbReference type="PROSITE" id="PS51450">
    <property type="entry name" value="LRR"/>
    <property type="match status" value="1"/>
</dbReference>
<dbReference type="AlphaFoldDB" id="A0A1T4M779"/>
<dbReference type="PANTHER" id="PTHR45617">
    <property type="entry name" value="LEUCINE RICH REPEAT FAMILY PROTEIN"/>
    <property type="match status" value="1"/>
</dbReference>
<accession>A0A1T4M779</accession>
<gene>
    <name evidence="3" type="ORF">SAMN02745171_00678</name>
</gene>
<evidence type="ECO:0000256" key="1">
    <source>
        <dbReference type="ARBA" id="ARBA00022614"/>
    </source>
</evidence>
<evidence type="ECO:0000256" key="2">
    <source>
        <dbReference type="ARBA" id="ARBA00022737"/>
    </source>
</evidence>
<dbReference type="Proteomes" id="UP000190121">
    <property type="component" value="Unassembled WGS sequence"/>
</dbReference>
<evidence type="ECO:0000313" key="3">
    <source>
        <dbReference type="EMBL" id="SJZ62843.1"/>
    </source>
</evidence>
<dbReference type="Gene3D" id="3.80.10.10">
    <property type="entry name" value="Ribonuclease Inhibitor"/>
    <property type="match status" value="2"/>
</dbReference>
<dbReference type="InterPro" id="IPR001611">
    <property type="entry name" value="Leu-rich_rpt"/>
</dbReference>